<evidence type="ECO:0000256" key="2">
    <source>
        <dbReference type="ARBA" id="ARBA00004167"/>
    </source>
</evidence>
<evidence type="ECO:0000256" key="6">
    <source>
        <dbReference type="ARBA" id="ARBA00022989"/>
    </source>
</evidence>
<accession>A0A8X6TU29</accession>
<reference evidence="11" key="1">
    <citation type="submission" date="2020-08" db="EMBL/GenBank/DDBJ databases">
        <title>Multicomponent nature underlies the extraordinary mechanical properties of spider dragline silk.</title>
        <authorList>
            <person name="Kono N."/>
            <person name="Nakamura H."/>
            <person name="Mori M."/>
            <person name="Yoshida Y."/>
            <person name="Ohtoshi R."/>
            <person name="Malay A.D."/>
            <person name="Moran D.A.P."/>
            <person name="Tomita M."/>
            <person name="Numata K."/>
            <person name="Arakawa K."/>
        </authorList>
    </citation>
    <scope>NUCLEOTIDE SEQUENCE</scope>
</reference>
<keyword evidence="9 10" id="KW-0472">Membrane</keyword>
<evidence type="ECO:0000313" key="12">
    <source>
        <dbReference type="Proteomes" id="UP000887013"/>
    </source>
</evidence>
<name>A0A8X6TU29_NEPPI</name>
<keyword evidence="6 10" id="KW-1133">Transmembrane helix</keyword>
<evidence type="ECO:0000256" key="4">
    <source>
        <dbReference type="ARBA" id="ARBA00004555"/>
    </source>
</evidence>
<dbReference type="GO" id="GO:0005794">
    <property type="term" value="C:Golgi apparatus"/>
    <property type="evidence" value="ECO:0007669"/>
    <property type="project" value="UniProtKB-SubCell"/>
</dbReference>
<dbReference type="Pfam" id="PF07406">
    <property type="entry name" value="NICE-3"/>
    <property type="match status" value="1"/>
</dbReference>
<keyword evidence="7" id="KW-0333">Golgi apparatus</keyword>
<evidence type="ECO:0000256" key="7">
    <source>
        <dbReference type="ARBA" id="ARBA00023034"/>
    </source>
</evidence>
<dbReference type="InterPro" id="IPR010876">
    <property type="entry name" value="C1orf43"/>
</dbReference>
<protein>
    <submittedName>
        <fullName evidence="11">Protein C1orf43 homolog</fullName>
    </submittedName>
</protein>
<keyword evidence="12" id="KW-1185">Reference proteome</keyword>
<dbReference type="EMBL" id="BMAW01064240">
    <property type="protein sequence ID" value="GFT44193.1"/>
    <property type="molecule type" value="Genomic_DNA"/>
</dbReference>
<evidence type="ECO:0000256" key="1">
    <source>
        <dbReference type="ARBA" id="ARBA00002620"/>
    </source>
</evidence>
<proteinExistence type="predicted"/>
<sequence>MWPHPKFIDKSLRYTGDKARSRQQVAKWCRSFQAGREHVENRNMEASGRPSSSRTDINTARVEGIIQRDRRVTVREIASELDLSYGNVQRIVTDELRYSKFLSRQLMANQLSGIAIILFIAFGSLTFILLFIFAKRQITRFALKSKHRPHYPVGAGSSKTLIKEIERRLDIIDCIRCEPTQLSESMRLQFQDENLVSRIVPLHVYRMKVVDDVRELCKFFKAENITRSRHIQEDIMQYFVRLHKNNLFRNLNIQVLYKFLLLYEHARYQPEEFTYDHYCQFSELLQALKDDIMQSPKKPENPVNISKPTHSENLEELDESAKPLLIKSYVSVSNSCSSRNITHETAV</sequence>
<evidence type="ECO:0000256" key="8">
    <source>
        <dbReference type="ARBA" id="ARBA00023128"/>
    </source>
</evidence>
<comment type="function">
    <text evidence="1">General regulator of phagocytosis. Required to uptake Gram negative bacterium by macrophages.</text>
</comment>
<feature type="transmembrane region" description="Helical" evidence="10">
    <location>
        <begin position="111"/>
        <end position="134"/>
    </location>
</feature>
<comment type="subcellular location">
    <subcellularLocation>
        <location evidence="4">Golgi apparatus</location>
    </subcellularLocation>
    <subcellularLocation>
        <location evidence="2">Membrane</location>
        <topology evidence="2">Single-pass membrane protein</topology>
    </subcellularLocation>
    <subcellularLocation>
        <location evidence="3">Mitochondrion</location>
    </subcellularLocation>
</comment>
<dbReference type="PANTHER" id="PTHR21425">
    <property type="entry name" value="NICE-3"/>
    <property type="match status" value="1"/>
</dbReference>
<evidence type="ECO:0000256" key="3">
    <source>
        <dbReference type="ARBA" id="ARBA00004173"/>
    </source>
</evidence>
<evidence type="ECO:0000256" key="10">
    <source>
        <dbReference type="SAM" id="Phobius"/>
    </source>
</evidence>
<keyword evidence="5 10" id="KW-0812">Transmembrane</keyword>
<dbReference type="PANTHER" id="PTHR21425:SF2">
    <property type="entry name" value="PROTEIN C1ORF43"/>
    <property type="match status" value="1"/>
</dbReference>
<gene>
    <name evidence="11" type="ORF">NPIL_54731</name>
</gene>
<dbReference type="Proteomes" id="UP000887013">
    <property type="component" value="Unassembled WGS sequence"/>
</dbReference>
<evidence type="ECO:0000256" key="5">
    <source>
        <dbReference type="ARBA" id="ARBA00022692"/>
    </source>
</evidence>
<dbReference type="GO" id="GO:0005739">
    <property type="term" value="C:mitochondrion"/>
    <property type="evidence" value="ECO:0007669"/>
    <property type="project" value="UniProtKB-SubCell"/>
</dbReference>
<comment type="caution">
    <text evidence="11">The sequence shown here is derived from an EMBL/GenBank/DDBJ whole genome shotgun (WGS) entry which is preliminary data.</text>
</comment>
<evidence type="ECO:0000313" key="11">
    <source>
        <dbReference type="EMBL" id="GFT44193.1"/>
    </source>
</evidence>
<keyword evidence="8" id="KW-0496">Mitochondrion</keyword>
<dbReference type="GO" id="GO:0016020">
    <property type="term" value="C:membrane"/>
    <property type="evidence" value="ECO:0007669"/>
    <property type="project" value="UniProtKB-SubCell"/>
</dbReference>
<dbReference type="OrthoDB" id="5960253at2759"/>
<dbReference type="AlphaFoldDB" id="A0A8X6TU29"/>
<organism evidence="11 12">
    <name type="scientific">Nephila pilipes</name>
    <name type="common">Giant wood spider</name>
    <name type="synonym">Nephila maculata</name>
    <dbReference type="NCBI Taxonomy" id="299642"/>
    <lineage>
        <taxon>Eukaryota</taxon>
        <taxon>Metazoa</taxon>
        <taxon>Ecdysozoa</taxon>
        <taxon>Arthropoda</taxon>
        <taxon>Chelicerata</taxon>
        <taxon>Arachnida</taxon>
        <taxon>Araneae</taxon>
        <taxon>Araneomorphae</taxon>
        <taxon>Entelegynae</taxon>
        <taxon>Araneoidea</taxon>
        <taxon>Nephilidae</taxon>
        <taxon>Nephila</taxon>
    </lineage>
</organism>
<evidence type="ECO:0000256" key="9">
    <source>
        <dbReference type="ARBA" id="ARBA00023136"/>
    </source>
</evidence>